<reference evidence="16 17" key="1">
    <citation type="submission" date="2019-08" db="EMBL/GenBank/DDBJ databases">
        <title>A chromosome-level genome assembly, high-density linkage maps, and genome scans reveal the genomic architecture of hybrid incompatibilities underlying speciation via character displacement in darters (Percidae: Etheostominae).</title>
        <authorList>
            <person name="Moran R.L."/>
            <person name="Catchen J.M."/>
            <person name="Fuller R.C."/>
        </authorList>
    </citation>
    <scope>NUCLEOTIDE SEQUENCE [LARGE SCALE GENOMIC DNA]</scope>
    <source>
        <strain evidence="16">EspeVRDwgs_2016</strain>
        <tissue evidence="16">Muscle</tissue>
    </source>
</reference>
<dbReference type="PRINTS" id="PR00259">
    <property type="entry name" value="TMFOUR"/>
</dbReference>
<keyword evidence="7 15" id="KW-0812">Transmembrane</keyword>
<evidence type="ECO:0000256" key="3">
    <source>
        <dbReference type="ARBA" id="ARBA00004651"/>
    </source>
</evidence>
<dbReference type="Pfam" id="PF00335">
    <property type="entry name" value="Tetraspanin"/>
    <property type="match status" value="1"/>
</dbReference>
<dbReference type="GO" id="GO:0051604">
    <property type="term" value="P:protein maturation"/>
    <property type="evidence" value="ECO:0007669"/>
    <property type="project" value="UniProtKB-ARBA"/>
</dbReference>
<feature type="compositionally biased region" description="Basic residues" evidence="14">
    <location>
        <begin position="450"/>
        <end position="470"/>
    </location>
</feature>
<evidence type="ECO:0000256" key="8">
    <source>
        <dbReference type="ARBA" id="ARBA00022949"/>
    </source>
</evidence>
<evidence type="ECO:0000256" key="11">
    <source>
        <dbReference type="ARBA" id="ARBA00023157"/>
    </source>
</evidence>
<dbReference type="GO" id="GO:0005886">
    <property type="term" value="C:plasma membrane"/>
    <property type="evidence" value="ECO:0007669"/>
    <property type="project" value="UniProtKB-SubCell"/>
</dbReference>
<evidence type="ECO:0000256" key="5">
    <source>
        <dbReference type="ARBA" id="ARBA00022475"/>
    </source>
</evidence>
<dbReference type="GO" id="GO:0005912">
    <property type="term" value="C:adherens junction"/>
    <property type="evidence" value="ECO:0007669"/>
    <property type="project" value="UniProtKB-SubCell"/>
</dbReference>
<dbReference type="PANTHER" id="PTHR19282">
    <property type="entry name" value="TETRASPANIN"/>
    <property type="match status" value="1"/>
</dbReference>
<keyword evidence="9 15" id="KW-1133">Transmembrane helix</keyword>
<evidence type="ECO:0000256" key="4">
    <source>
        <dbReference type="ARBA" id="ARBA00006840"/>
    </source>
</evidence>
<evidence type="ECO:0000256" key="15">
    <source>
        <dbReference type="SAM" id="Phobius"/>
    </source>
</evidence>
<comment type="caution">
    <text evidence="16">The sequence shown here is derived from an EMBL/GenBank/DDBJ whole genome shotgun (WGS) entry which is preliminary data.</text>
</comment>
<feature type="transmembrane region" description="Helical" evidence="15">
    <location>
        <begin position="57"/>
        <end position="85"/>
    </location>
</feature>
<dbReference type="InterPro" id="IPR018499">
    <property type="entry name" value="Tetraspanin/Peripherin"/>
</dbReference>
<evidence type="ECO:0000256" key="13">
    <source>
        <dbReference type="ARBA" id="ARBA00040369"/>
    </source>
</evidence>
<evidence type="ECO:0000256" key="6">
    <source>
        <dbReference type="ARBA" id="ARBA00022490"/>
    </source>
</evidence>
<dbReference type="GO" id="GO:0046930">
    <property type="term" value="C:pore complex"/>
    <property type="evidence" value="ECO:0007669"/>
    <property type="project" value="UniProtKB-ARBA"/>
</dbReference>
<dbReference type="CDD" id="cd03158">
    <property type="entry name" value="penumbra_like_LEL"/>
    <property type="match status" value="1"/>
</dbReference>
<feature type="non-terminal residue" evidence="16">
    <location>
        <position position="516"/>
    </location>
</feature>
<keyword evidence="11" id="KW-1015">Disulfide bond</keyword>
<dbReference type="EMBL" id="VOFY01000008">
    <property type="protein sequence ID" value="KAA8590611.1"/>
    <property type="molecule type" value="Genomic_DNA"/>
</dbReference>
<feature type="region of interest" description="Disordered" evidence="14">
    <location>
        <begin position="382"/>
        <end position="414"/>
    </location>
</feature>
<feature type="transmembrane region" description="Helical" evidence="15">
    <location>
        <begin position="97"/>
        <end position="116"/>
    </location>
</feature>
<dbReference type="GO" id="GO:0019899">
    <property type="term" value="F:enzyme binding"/>
    <property type="evidence" value="ECO:0007669"/>
    <property type="project" value="UniProtKB-ARBA"/>
</dbReference>
<name>A0A5J5DDN8_9PERO</name>
<dbReference type="Gene3D" id="1.10.1450.10">
    <property type="entry name" value="Tetraspanin"/>
    <property type="match status" value="1"/>
</dbReference>
<comment type="subcellular location">
    <subcellularLocation>
        <location evidence="2">Cell junction</location>
        <location evidence="2">Adherens junction</location>
    </subcellularLocation>
    <subcellularLocation>
        <location evidence="3">Cell membrane</location>
        <topology evidence="3">Multi-pass membrane protein</topology>
    </subcellularLocation>
    <subcellularLocation>
        <location evidence="1">Cytoplasm</location>
    </subcellularLocation>
</comment>
<dbReference type="GO" id="GO:0005737">
    <property type="term" value="C:cytoplasm"/>
    <property type="evidence" value="ECO:0007669"/>
    <property type="project" value="UniProtKB-SubCell"/>
</dbReference>
<dbReference type="AlphaFoldDB" id="A0A5J5DDN8"/>
<protein>
    <recommendedName>
        <fullName evidence="13">Tetraspanin-33</fullName>
    </recommendedName>
</protein>
<evidence type="ECO:0000256" key="9">
    <source>
        <dbReference type="ARBA" id="ARBA00022989"/>
    </source>
</evidence>
<evidence type="ECO:0000256" key="10">
    <source>
        <dbReference type="ARBA" id="ARBA00023136"/>
    </source>
</evidence>
<evidence type="ECO:0000256" key="14">
    <source>
        <dbReference type="SAM" id="MobiDB-lite"/>
    </source>
</evidence>
<dbReference type="PANTHER" id="PTHR19282:SF397">
    <property type="entry name" value="TETRASPANIN"/>
    <property type="match status" value="1"/>
</dbReference>
<sequence length="516" mass="57589">MDREQNLNRAETFSFVNPWIRYFLFFFSFLFWVFSLLIVAIGVYAKVQKATDTVRDTFLIDPAVILIVVGVVMFFITFCGCIGALRENIRLLKTFSFSLTLVFITQLAIAVMGFFYSDQFVKKAIVHYRDDLDLQNLMDYIQKEFKCCGWNNYTDWSWNLYFNCTNENPSSERCAVPYSCCTPVSGETVINTMCGFGIQTQNFLEANKSIYPVGCADQAVMWIESHLLLVGALALGLALPQIAGIVLSQILISQIQDEIISQTILIQDDHVRQRPAITSIVNSFPRAKGAIISFLLSPVEVEAFGEHHSLQVLVLLFLPEPLLIQEGHQGVPLLHHLQHLIQDLLLLTELLLRLQATPSSRHASLTPRLAHALPSSRLAHASLTPRSRHAHATPSSLHASLTPRLGHASPSSRLAHATLTPRVTHAMIRPRLAHASPRSRLAHATPHSLTPRHAHASLTPRHAHASPRSRLAHATLTPHATPRSRLMLRHAHGSCYATLTPRSCHASLMPRPRLAG</sequence>
<evidence type="ECO:0000256" key="12">
    <source>
        <dbReference type="ARBA" id="ARBA00023180"/>
    </source>
</evidence>
<evidence type="ECO:0000313" key="17">
    <source>
        <dbReference type="Proteomes" id="UP000327493"/>
    </source>
</evidence>
<dbReference type="FunFam" id="1.10.1450.10:FF:000007">
    <property type="entry name" value="Tetraspanin"/>
    <property type="match status" value="1"/>
</dbReference>
<dbReference type="GO" id="GO:0072659">
    <property type="term" value="P:protein localization to plasma membrane"/>
    <property type="evidence" value="ECO:0007669"/>
    <property type="project" value="UniProtKB-ARBA"/>
</dbReference>
<evidence type="ECO:0000256" key="1">
    <source>
        <dbReference type="ARBA" id="ARBA00004496"/>
    </source>
</evidence>
<feature type="transmembrane region" description="Helical" evidence="15">
    <location>
        <begin position="20"/>
        <end position="45"/>
    </location>
</feature>
<evidence type="ECO:0000256" key="2">
    <source>
        <dbReference type="ARBA" id="ARBA00004536"/>
    </source>
</evidence>
<dbReference type="GO" id="GO:0046931">
    <property type="term" value="P:pore complex assembly"/>
    <property type="evidence" value="ECO:0007669"/>
    <property type="project" value="UniProtKB-ARBA"/>
</dbReference>
<evidence type="ECO:0000256" key="7">
    <source>
        <dbReference type="ARBA" id="ARBA00022692"/>
    </source>
</evidence>
<feature type="region of interest" description="Disordered" evidence="14">
    <location>
        <begin position="435"/>
        <end position="470"/>
    </location>
</feature>
<keyword evidence="12" id="KW-0325">Glycoprotein</keyword>
<organism evidence="16 17">
    <name type="scientific">Etheostoma spectabile</name>
    <name type="common">orangethroat darter</name>
    <dbReference type="NCBI Taxonomy" id="54343"/>
    <lineage>
        <taxon>Eukaryota</taxon>
        <taxon>Metazoa</taxon>
        <taxon>Chordata</taxon>
        <taxon>Craniata</taxon>
        <taxon>Vertebrata</taxon>
        <taxon>Euteleostomi</taxon>
        <taxon>Actinopterygii</taxon>
        <taxon>Neopterygii</taxon>
        <taxon>Teleostei</taxon>
        <taxon>Neoteleostei</taxon>
        <taxon>Acanthomorphata</taxon>
        <taxon>Eupercaria</taxon>
        <taxon>Perciformes</taxon>
        <taxon>Percoidei</taxon>
        <taxon>Percidae</taxon>
        <taxon>Etheostomatinae</taxon>
        <taxon>Etheostoma</taxon>
    </lineage>
</organism>
<keyword evidence="6" id="KW-0963">Cytoplasm</keyword>
<dbReference type="SUPFAM" id="SSF48652">
    <property type="entry name" value="Tetraspanin"/>
    <property type="match status" value="1"/>
</dbReference>
<keyword evidence="8" id="KW-0965">Cell junction</keyword>
<keyword evidence="5" id="KW-1003">Cell membrane</keyword>
<keyword evidence="17" id="KW-1185">Reference proteome</keyword>
<dbReference type="Proteomes" id="UP000327493">
    <property type="component" value="Chromosome 8"/>
</dbReference>
<keyword evidence="10 15" id="KW-0472">Membrane</keyword>
<evidence type="ECO:0000313" key="16">
    <source>
        <dbReference type="EMBL" id="KAA8590611.1"/>
    </source>
</evidence>
<dbReference type="InterPro" id="IPR008952">
    <property type="entry name" value="Tetraspanin_EC2_sf"/>
</dbReference>
<proteinExistence type="inferred from homology"/>
<gene>
    <name evidence="16" type="ORF">FQN60_014545</name>
</gene>
<comment type="similarity">
    <text evidence="4">Belongs to the tetraspanin (TM4SF) family.</text>
</comment>
<accession>A0A5J5DDN8</accession>